<reference evidence="4" key="1">
    <citation type="journal article" date="2014" name="Int. J. Syst. Evol. Microbiol.">
        <title>Complete genome sequence of Corynebacterium casei LMG S-19264T (=DSM 44701T), isolated from a smear-ripened cheese.</title>
        <authorList>
            <consortium name="US DOE Joint Genome Institute (JGI-PGF)"/>
            <person name="Walter F."/>
            <person name="Albersmeier A."/>
            <person name="Kalinowski J."/>
            <person name="Ruckert C."/>
        </authorList>
    </citation>
    <scope>NUCLEOTIDE SEQUENCE</scope>
    <source>
        <strain evidence="4">CGMCC 1.16067</strain>
    </source>
</reference>
<dbReference type="InterPro" id="IPR025403">
    <property type="entry name" value="TgpA-like_C"/>
</dbReference>
<evidence type="ECO:0000259" key="3">
    <source>
        <dbReference type="Pfam" id="PF13559"/>
    </source>
</evidence>
<dbReference type="EMBL" id="BMKQ01000001">
    <property type="protein sequence ID" value="GGF43078.1"/>
    <property type="molecule type" value="Genomic_DNA"/>
</dbReference>
<evidence type="ECO:0000256" key="1">
    <source>
        <dbReference type="SAM" id="MobiDB-lite"/>
    </source>
</evidence>
<keyword evidence="2" id="KW-1133">Transmembrane helix</keyword>
<feature type="region of interest" description="Disordered" evidence="1">
    <location>
        <begin position="200"/>
        <end position="220"/>
    </location>
</feature>
<evidence type="ECO:0000256" key="2">
    <source>
        <dbReference type="SAM" id="Phobius"/>
    </source>
</evidence>
<organism evidence="4 5">
    <name type="scientific">Marmoricola endophyticus</name>
    <dbReference type="NCBI Taxonomy" id="2040280"/>
    <lineage>
        <taxon>Bacteria</taxon>
        <taxon>Bacillati</taxon>
        <taxon>Actinomycetota</taxon>
        <taxon>Actinomycetes</taxon>
        <taxon>Propionibacteriales</taxon>
        <taxon>Nocardioidaceae</taxon>
        <taxon>Marmoricola</taxon>
    </lineage>
</organism>
<comment type="caution">
    <text evidence="4">The sequence shown here is derived from an EMBL/GenBank/DDBJ whole genome shotgun (WGS) entry which is preliminary data.</text>
</comment>
<keyword evidence="5" id="KW-1185">Reference proteome</keyword>
<evidence type="ECO:0000313" key="4">
    <source>
        <dbReference type="EMBL" id="GGF43078.1"/>
    </source>
</evidence>
<reference evidence="4" key="2">
    <citation type="submission" date="2020-09" db="EMBL/GenBank/DDBJ databases">
        <authorList>
            <person name="Sun Q."/>
            <person name="Zhou Y."/>
        </authorList>
    </citation>
    <scope>NUCLEOTIDE SEQUENCE</scope>
    <source>
        <strain evidence="4">CGMCC 1.16067</strain>
    </source>
</reference>
<feature type="domain" description="Protein-glutamine gamma-glutamyltransferase-like C-terminal" evidence="3">
    <location>
        <begin position="129"/>
        <end position="194"/>
    </location>
</feature>
<proteinExistence type="predicted"/>
<dbReference type="RefSeq" id="WP_188779320.1">
    <property type="nucleotide sequence ID" value="NZ_BMKQ01000001.1"/>
</dbReference>
<dbReference type="Proteomes" id="UP000649179">
    <property type="component" value="Unassembled WGS sequence"/>
</dbReference>
<keyword evidence="2" id="KW-0812">Transmembrane</keyword>
<sequence length="220" mass="23633">MSTALAAAPSVVRPDPGQARRLLGEELRDPKYRPGLLERLRDWLSDLLSGRDGGDLIGALGVPVLVVLVLVLAVGGALLVGRLRRDPVAPTEDTPLFDDVRRPAAEHRQLARAALDREDFDTAVVEGLRATAAELAERRIVTDTPAATAREVAAVAAPRFPERGAELAEAARVFDETRYGERHADRSRAELVLAVDDGIHRTRPATEDPGSSGPVLAVPR</sequence>
<feature type="transmembrane region" description="Helical" evidence="2">
    <location>
        <begin position="56"/>
        <end position="80"/>
    </location>
</feature>
<dbReference type="Pfam" id="PF13559">
    <property type="entry name" value="DUF4129"/>
    <property type="match status" value="1"/>
</dbReference>
<name>A0A917BK50_9ACTN</name>
<accession>A0A917BK50</accession>
<keyword evidence="2" id="KW-0472">Membrane</keyword>
<evidence type="ECO:0000313" key="5">
    <source>
        <dbReference type="Proteomes" id="UP000649179"/>
    </source>
</evidence>
<dbReference type="AlphaFoldDB" id="A0A917BK50"/>
<gene>
    <name evidence="4" type="ORF">GCM10011519_16200</name>
</gene>
<protein>
    <recommendedName>
        <fullName evidence="3">Protein-glutamine gamma-glutamyltransferase-like C-terminal domain-containing protein</fullName>
    </recommendedName>
</protein>